<organism evidence="6 7">
    <name type="scientific">Sphingomonas qomolangmaensis</name>
    <dbReference type="NCBI Taxonomy" id="2918765"/>
    <lineage>
        <taxon>Bacteria</taxon>
        <taxon>Pseudomonadati</taxon>
        <taxon>Pseudomonadota</taxon>
        <taxon>Alphaproteobacteria</taxon>
        <taxon>Sphingomonadales</taxon>
        <taxon>Sphingomonadaceae</taxon>
        <taxon>Sphingomonas</taxon>
    </lineage>
</organism>
<dbReference type="EMBL" id="CP101740">
    <property type="protein sequence ID" value="UUL81323.1"/>
    <property type="molecule type" value="Genomic_DNA"/>
</dbReference>
<feature type="transmembrane region" description="Helical" evidence="5">
    <location>
        <begin position="392"/>
        <end position="410"/>
    </location>
</feature>
<protein>
    <submittedName>
        <fullName evidence="6">Amino acid permease</fullName>
    </submittedName>
</protein>
<keyword evidence="4 5" id="KW-0472">Membrane</keyword>
<dbReference type="InterPro" id="IPR002293">
    <property type="entry name" value="AA/rel_permease1"/>
</dbReference>
<name>A0ABY5L5H2_9SPHN</name>
<accession>A0ABY5L5H2</accession>
<feature type="transmembrane region" description="Helical" evidence="5">
    <location>
        <begin position="53"/>
        <end position="78"/>
    </location>
</feature>
<comment type="subcellular location">
    <subcellularLocation>
        <location evidence="1">Membrane</location>
        <topology evidence="1">Multi-pass membrane protein</topology>
    </subcellularLocation>
</comment>
<feature type="transmembrane region" description="Helical" evidence="5">
    <location>
        <begin position="193"/>
        <end position="215"/>
    </location>
</feature>
<dbReference type="InterPro" id="IPR050598">
    <property type="entry name" value="AminoAcid_Transporter"/>
</dbReference>
<keyword evidence="3 5" id="KW-1133">Transmembrane helix</keyword>
<dbReference type="PANTHER" id="PTHR11785">
    <property type="entry name" value="AMINO ACID TRANSPORTER"/>
    <property type="match status" value="1"/>
</dbReference>
<feature type="transmembrane region" description="Helical" evidence="5">
    <location>
        <begin position="262"/>
        <end position="288"/>
    </location>
</feature>
<feature type="transmembrane region" description="Helical" evidence="5">
    <location>
        <begin position="160"/>
        <end position="181"/>
    </location>
</feature>
<evidence type="ECO:0000313" key="7">
    <source>
        <dbReference type="Proteomes" id="UP001058533"/>
    </source>
</evidence>
<dbReference type="RefSeq" id="WP_256504987.1">
    <property type="nucleotide sequence ID" value="NZ_CP101740.1"/>
</dbReference>
<feature type="transmembrane region" description="Helical" evidence="5">
    <location>
        <begin position="447"/>
        <end position="468"/>
    </location>
</feature>
<feature type="transmembrane region" description="Helical" evidence="5">
    <location>
        <begin position="308"/>
        <end position="333"/>
    </location>
</feature>
<sequence length="480" mass="49889">MTARAKPPGGDPFVGDAKTAMSGGNDADAFVTDRPQFHQPLGAPRRTLGNFDVLALTVGIVIGAGIFRTPALVAGVAGSAEMLIAVWVAGGLLSIVGALCYAELAAAFPNVGGDYHFLGRAYGERLAFLYAWARLSVIQTGSLALLAYVCGDYLQAIVPLGALGSTIWAALAVILISALNRAGVREGAAAQRWLTIAEVAGLALLIVAGFLVSPAEARPAPVTDDSALGLMLVFVLLTYGGWSEAVYVSAEMKDAPRRMAPIMAAGLALVTLLYVLANLSFLNALGLAGMAESDAVAAEVARLALGDGGAAVIALAVAIAALTSANATAITGARTTCAIGRRFPALSWLGRWDERRDTPGNAMIAQAAVALVLVLAGAFARDGFRLIVEYTAPVFWFFLLLTGVALFVLRRRMPDLARPYRVPFYPLLPAVFCATTAYLLYSSVAYTGWGALAGIGVLAVGGVFLLFLTPVPDEAMEALP</sequence>
<dbReference type="Proteomes" id="UP001058533">
    <property type="component" value="Chromosome"/>
</dbReference>
<feature type="transmembrane region" description="Helical" evidence="5">
    <location>
        <begin position="127"/>
        <end position="148"/>
    </location>
</feature>
<feature type="transmembrane region" description="Helical" evidence="5">
    <location>
        <begin position="422"/>
        <end position="441"/>
    </location>
</feature>
<feature type="transmembrane region" description="Helical" evidence="5">
    <location>
        <begin position="227"/>
        <end position="250"/>
    </location>
</feature>
<evidence type="ECO:0000256" key="3">
    <source>
        <dbReference type="ARBA" id="ARBA00022989"/>
    </source>
</evidence>
<evidence type="ECO:0000256" key="4">
    <source>
        <dbReference type="ARBA" id="ARBA00023136"/>
    </source>
</evidence>
<evidence type="ECO:0000256" key="2">
    <source>
        <dbReference type="ARBA" id="ARBA00022692"/>
    </source>
</evidence>
<evidence type="ECO:0000313" key="6">
    <source>
        <dbReference type="EMBL" id="UUL81323.1"/>
    </source>
</evidence>
<gene>
    <name evidence="6" type="ORF">NMP03_08810</name>
</gene>
<evidence type="ECO:0000256" key="5">
    <source>
        <dbReference type="SAM" id="Phobius"/>
    </source>
</evidence>
<feature type="transmembrane region" description="Helical" evidence="5">
    <location>
        <begin position="361"/>
        <end position="380"/>
    </location>
</feature>
<dbReference type="Gene3D" id="1.20.1740.10">
    <property type="entry name" value="Amino acid/polyamine transporter I"/>
    <property type="match status" value="1"/>
</dbReference>
<keyword evidence="2 5" id="KW-0812">Transmembrane</keyword>
<evidence type="ECO:0000256" key="1">
    <source>
        <dbReference type="ARBA" id="ARBA00004141"/>
    </source>
</evidence>
<proteinExistence type="predicted"/>
<reference evidence="6" key="1">
    <citation type="submission" date="2022-07" db="EMBL/GenBank/DDBJ databases">
        <title>Sphingomonas sp. nov., a novel bacterium isolated from the north slope of the Mount Everest.</title>
        <authorList>
            <person name="Cui X."/>
            <person name="Liu Y."/>
        </authorList>
    </citation>
    <scope>NUCLEOTIDE SEQUENCE</scope>
    <source>
        <strain evidence="6">S5-59</strain>
    </source>
</reference>
<dbReference type="PANTHER" id="PTHR11785:SF512">
    <property type="entry name" value="SOBREMESA, ISOFORM B"/>
    <property type="match status" value="1"/>
</dbReference>
<keyword evidence="7" id="KW-1185">Reference proteome</keyword>
<dbReference type="Pfam" id="PF13520">
    <property type="entry name" value="AA_permease_2"/>
    <property type="match status" value="1"/>
</dbReference>
<feature type="transmembrane region" description="Helical" evidence="5">
    <location>
        <begin position="84"/>
        <end position="106"/>
    </location>
</feature>
<dbReference type="PIRSF" id="PIRSF006060">
    <property type="entry name" value="AA_transporter"/>
    <property type="match status" value="1"/>
</dbReference>